<proteinExistence type="predicted"/>
<feature type="non-terminal residue" evidence="1">
    <location>
        <position position="82"/>
    </location>
</feature>
<evidence type="ECO:0000313" key="1">
    <source>
        <dbReference type="EMBL" id="GFD59916.1"/>
    </source>
</evidence>
<organism evidence="1">
    <name type="scientific">Tanacetum cinerariifolium</name>
    <name type="common">Dalmatian daisy</name>
    <name type="synonym">Chrysanthemum cinerariifolium</name>
    <dbReference type="NCBI Taxonomy" id="118510"/>
    <lineage>
        <taxon>Eukaryota</taxon>
        <taxon>Viridiplantae</taxon>
        <taxon>Streptophyta</taxon>
        <taxon>Embryophyta</taxon>
        <taxon>Tracheophyta</taxon>
        <taxon>Spermatophyta</taxon>
        <taxon>Magnoliopsida</taxon>
        <taxon>eudicotyledons</taxon>
        <taxon>Gunneridae</taxon>
        <taxon>Pentapetalae</taxon>
        <taxon>asterids</taxon>
        <taxon>campanulids</taxon>
        <taxon>Asterales</taxon>
        <taxon>Asteraceae</taxon>
        <taxon>Asteroideae</taxon>
        <taxon>Anthemideae</taxon>
        <taxon>Anthemidinae</taxon>
        <taxon>Tanacetum</taxon>
    </lineage>
</organism>
<reference evidence="1" key="1">
    <citation type="journal article" date="2019" name="Sci. Rep.">
        <title>Draft genome of Tanacetum cinerariifolium, the natural source of mosquito coil.</title>
        <authorList>
            <person name="Yamashiro T."/>
            <person name="Shiraishi A."/>
            <person name="Satake H."/>
            <person name="Nakayama K."/>
        </authorList>
    </citation>
    <scope>NUCLEOTIDE SEQUENCE</scope>
</reference>
<dbReference type="EMBL" id="BKCJ011871034">
    <property type="protein sequence ID" value="GFD59916.1"/>
    <property type="molecule type" value="Genomic_DNA"/>
</dbReference>
<dbReference type="Gene3D" id="3.40.50.1820">
    <property type="entry name" value="alpha/beta hydrolase"/>
    <property type="match status" value="1"/>
</dbReference>
<comment type="caution">
    <text evidence="1">The sequence shown here is derived from an EMBL/GenBank/DDBJ whole genome shotgun (WGS) entry which is preliminary data.</text>
</comment>
<feature type="non-terminal residue" evidence="1">
    <location>
        <position position="1"/>
    </location>
</feature>
<gene>
    <name evidence="1" type="ORF">Tci_931885</name>
</gene>
<dbReference type="InterPro" id="IPR029058">
    <property type="entry name" value="AB_hydrolase_fold"/>
</dbReference>
<sequence length="82" mass="9122">VNFDGTFFDVSDVKKPFLMLGQAAHTPDVPEPTWPWFAGNQTGWFQWLNVAGSGHQNFADLDDWVDLQGLRNMTAPLSVGTI</sequence>
<accession>A0A699XPW5</accession>
<dbReference type="AlphaFoldDB" id="A0A699XPW5"/>
<name>A0A699XPW5_TANCI</name>
<protein>
    <submittedName>
        <fullName evidence="1">Uncharacterized protein</fullName>
    </submittedName>
</protein>